<dbReference type="InterPro" id="IPR016195">
    <property type="entry name" value="Pol/histidinol_Pase-like"/>
</dbReference>
<dbReference type="AlphaFoldDB" id="A9UR78"/>
<dbReference type="OMA" id="VEITVEW"/>
<dbReference type="RefSeq" id="XP_001743161.1">
    <property type="nucleotide sequence ID" value="XM_001743109.1"/>
</dbReference>
<dbReference type="InterPro" id="IPR004013">
    <property type="entry name" value="PHP_dom"/>
</dbReference>
<protein>
    <recommendedName>
        <fullName evidence="1">Polymerase/histidinol phosphatase N-terminal domain-containing protein</fullName>
    </recommendedName>
</protein>
<dbReference type="InterPro" id="IPR052018">
    <property type="entry name" value="PHP_domain"/>
</dbReference>
<organism evidence="2 3">
    <name type="scientific">Monosiga brevicollis</name>
    <name type="common">Choanoflagellate</name>
    <dbReference type="NCBI Taxonomy" id="81824"/>
    <lineage>
        <taxon>Eukaryota</taxon>
        <taxon>Choanoflagellata</taxon>
        <taxon>Craspedida</taxon>
        <taxon>Salpingoecidae</taxon>
        <taxon>Monosiga</taxon>
    </lineage>
</organism>
<dbReference type="GO" id="GO:0035312">
    <property type="term" value="F:5'-3' DNA exonuclease activity"/>
    <property type="evidence" value="ECO:0000318"/>
    <property type="project" value="GO_Central"/>
</dbReference>
<proteinExistence type="predicted"/>
<dbReference type="EMBL" id="CH991544">
    <property type="protein sequence ID" value="EDQ91875.1"/>
    <property type="molecule type" value="Genomic_DNA"/>
</dbReference>
<accession>A9UR78</accession>
<dbReference type="PANTHER" id="PTHR42924">
    <property type="entry name" value="EXONUCLEASE"/>
    <property type="match status" value="1"/>
</dbReference>
<dbReference type="Pfam" id="PF02811">
    <property type="entry name" value="PHP"/>
    <property type="match status" value="1"/>
</dbReference>
<dbReference type="SMART" id="SM00481">
    <property type="entry name" value="POLIIIAc"/>
    <property type="match status" value="1"/>
</dbReference>
<evidence type="ECO:0000259" key="1">
    <source>
        <dbReference type="SMART" id="SM00481"/>
    </source>
</evidence>
<dbReference type="GeneID" id="5888651"/>
<dbReference type="STRING" id="81824.A9UR78"/>
<name>A9UR78_MONBE</name>
<dbReference type="KEGG" id="mbr:MONBRDRAFT_31318"/>
<reference evidence="2 3" key="1">
    <citation type="journal article" date="2008" name="Nature">
        <title>The genome of the choanoflagellate Monosiga brevicollis and the origin of metazoans.</title>
        <authorList>
            <consortium name="JGI Sequencing"/>
            <person name="King N."/>
            <person name="Westbrook M.J."/>
            <person name="Young S.L."/>
            <person name="Kuo A."/>
            <person name="Abedin M."/>
            <person name="Chapman J."/>
            <person name="Fairclough S."/>
            <person name="Hellsten U."/>
            <person name="Isogai Y."/>
            <person name="Letunic I."/>
            <person name="Marr M."/>
            <person name="Pincus D."/>
            <person name="Putnam N."/>
            <person name="Rokas A."/>
            <person name="Wright K.J."/>
            <person name="Zuzow R."/>
            <person name="Dirks W."/>
            <person name="Good M."/>
            <person name="Goodstein D."/>
            <person name="Lemons D."/>
            <person name="Li W."/>
            <person name="Lyons J.B."/>
            <person name="Morris A."/>
            <person name="Nichols S."/>
            <person name="Richter D.J."/>
            <person name="Salamov A."/>
            <person name="Bork P."/>
            <person name="Lim W.A."/>
            <person name="Manning G."/>
            <person name="Miller W.T."/>
            <person name="McGinnis W."/>
            <person name="Shapiro H."/>
            <person name="Tjian R."/>
            <person name="Grigoriev I.V."/>
            <person name="Rokhsar D."/>
        </authorList>
    </citation>
    <scope>NUCLEOTIDE SEQUENCE [LARGE SCALE GENOMIC DNA]</scope>
    <source>
        <strain evidence="3">MX1 / ATCC 50154</strain>
    </source>
</reference>
<gene>
    <name evidence="2" type="ORF">MONBRDRAFT_31318</name>
</gene>
<dbReference type="PANTHER" id="PTHR42924:SF3">
    <property type="entry name" value="POLYMERASE_HISTIDINOL PHOSPHATASE N-TERMINAL DOMAIN-CONTAINING PROTEIN"/>
    <property type="match status" value="1"/>
</dbReference>
<dbReference type="InterPro" id="IPR003141">
    <property type="entry name" value="Pol/His_phosphatase_N"/>
</dbReference>
<dbReference type="GO" id="GO:0004534">
    <property type="term" value="F:5'-3' RNA exonuclease activity"/>
    <property type="evidence" value="ECO:0000318"/>
    <property type="project" value="GO_Central"/>
</dbReference>
<feature type="domain" description="Polymerase/histidinol phosphatase N-terminal" evidence="1">
    <location>
        <begin position="50"/>
        <end position="118"/>
    </location>
</feature>
<dbReference type="SUPFAM" id="SSF89550">
    <property type="entry name" value="PHP domain-like"/>
    <property type="match status" value="1"/>
</dbReference>
<sequence length="408" mass="45484">MREMRSQRQGVSNRQTTTIMVVVAVPLLFWLLFASQGSPPGPVNLREIEVDMHCHTTESDGDRTAEEQLVIAAREGLKALWITDHDMIRDIPRTREIQAKAQSLGVAVSFGVEITVEWMKKEHHLLGYFPDSAWDGPALSPAMTSLQQEVAKVKDSRENRNQEMVRFLNEMLVSEIGRFYYQDAGRQAAFRPIKVDVVAEWSKTHANLMEPTSLGRPHFRAYLIEVVGIRDDLIFGPRSGDGFAVLETSTNSIFYDDEAVGKAGERLEALMHSATLARRNIAFRPMDIFSAIQAISSAGGRSVLAHPPTLGSSWPDKFAPRVEDLAAAGLWGIEAFSSEIDADNHALIAELAKRHHLVMTGGSDNHGSLKIYARLGDVHRADSEAYKQLEYWFRTGLKASTKVRTTDL</sequence>
<dbReference type="InParanoid" id="A9UR78"/>
<keyword evidence="3" id="KW-1185">Reference proteome</keyword>
<evidence type="ECO:0000313" key="2">
    <source>
        <dbReference type="EMBL" id="EDQ91875.1"/>
    </source>
</evidence>
<evidence type="ECO:0000313" key="3">
    <source>
        <dbReference type="Proteomes" id="UP000001357"/>
    </source>
</evidence>
<dbReference type="Gene3D" id="3.20.20.140">
    <property type="entry name" value="Metal-dependent hydrolases"/>
    <property type="match status" value="2"/>
</dbReference>
<dbReference type="Proteomes" id="UP000001357">
    <property type="component" value="Unassembled WGS sequence"/>
</dbReference>